<organism evidence="1 2">
    <name type="scientific">Sphingobium indicum BiD32</name>
    <dbReference type="NCBI Taxonomy" id="1301087"/>
    <lineage>
        <taxon>Bacteria</taxon>
        <taxon>Pseudomonadati</taxon>
        <taxon>Pseudomonadota</taxon>
        <taxon>Alphaproteobacteria</taxon>
        <taxon>Sphingomonadales</taxon>
        <taxon>Sphingomonadaceae</taxon>
        <taxon>Sphingobium</taxon>
    </lineage>
</organism>
<gene>
    <name evidence="1" type="ORF">EBBID32_25990</name>
</gene>
<reference evidence="1 2" key="1">
    <citation type="submission" date="2013-03" db="EMBL/GenBank/DDBJ databases">
        <authorList>
            <person name="Le V."/>
        </authorList>
    </citation>
    <scope>NUCLEOTIDE SEQUENCE [LARGE SCALE GENOMIC DNA]</scope>
    <source>
        <strain evidence="1 2">BiD32</strain>
    </source>
</reference>
<accession>N1MS76</accession>
<proteinExistence type="predicted"/>
<dbReference type="Proteomes" id="UP000013201">
    <property type="component" value="Unassembled WGS sequence"/>
</dbReference>
<evidence type="ECO:0000313" key="1">
    <source>
        <dbReference type="EMBL" id="CCW18248.1"/>
    </source>
</evidence>
<keyword evidence="2" id="KW-1185">Reference proteome</keyword>
<dbReference type="AlphaFoldDB" id="N1MS76"/>
<sequence>MIQYFKRVGVQVQKITWHLHGDKLAHTFAIVQITAHEAFQQQHAHGQGFASLHDSLARIYRPYLENGFFQNSAFLNFQFDAATIPKKFVRKQYRPFIAKRLGFEL</sequence>
<evidence type="ECO:0000313" key="2">
    <source>
        <dbReference type="Proteomes" id="UP000013201"/>
    </source>
</evidence>
<comment type="caution">
    <text evidence="1">The sequence shown here is derived from an EMBL/GenBank/DDBJ whole genome shotgun (WGS) entry which is preliminary data.</text>
</comment>
<name>N1MS76_9SPHN</name>
<reference evidence="2" key="2">
    <citation type="submission" date="2013-04" db="EMBL/GenBank/DDBJ databases">
        <title>Bisphenol A degrading Sphingobium sp. strain BiD32.</title>
        <authorList>
            <person name="Nielsen J.L."/>
            <person name="Zhou N.A."/>
            <person name="Kjeldal H."/>
        </authorList>
    </citation>
    <scope>NUCLEOTIDE SEQUENCE [LARGE SCALE GENOMIC DNA]</scope>
    <source>
        <strain evidence="2">BiD32</strain>
    </source>
</reference>
<protein>
    <submittedName>
        <fullName evidence="1">Uncharacterized protein</fullName>
    </submittedName>
</protein>
<dbReference type="EMBL" id="CAVK010000129">
    <property type="protein sequence ID" value="CCW18248.1"/>
    <property type="molecule type" value="Genomic_DNA"/>
</dbReference>